<evidence type="ECO:0000256" key="9">
    <source>
        <dbReference type="ARBA" id="ARBA00022842"/>
    </source>
</evidence>
<comment type="subcellular location">
    <subcellularLocation>
        <location evidence="1">Cytoplasm</location>
    </subcellularLocation>
</comment>
<evidence type="ECO:0000256" key="3">
    <source>
        <dbReference type="ARBA" id="ARBA00019010"/>
    </source>
</evidence>
<dbReference type="GO" id="GO:0005524">
    <property type="term" value="F:ATP binding"/>
    <property type="evidence" value="ECO:0007669"/>
    <property type="project" value="UniProtKB-KW"/>
</dbReference>
<dbReference type="GO" id="GO:0005737">
    <property type="term" value="C:cytoplasm"/>
    <property type="evidence" value="ECO:0007669"/>
    <property type="project" value="UniProtKB-SubCell"/>
</dbReference>
<dbReference type="PANTHER" id="PTHR33540:SF2">
    <property type="entry name" value="TRNA THREONYLCARBAMOYLADENOSINE BIOSYNTHESIS PROTEIN TSAE"/>
    <property type="match status" value="1"/>
</dbReference>
<organism evidence="11 12">
    <name type="scientific">Rapidithrix thailandica</name>
    <dbReference type="NCBI Taxonomy" id="413964"/>
    <lineage>
        <taxon>Bacteria</taxon>
        <taxon>Pseudomonadati</taxon>
        <taxon>Bacteroidota</taxon>
        <taxon>Cytophagia</taxon>
        <taxon>Cytophagales</taxon>
        <taxon>Flammeovirgaceae</taxon>
        <taxon>Rapidithrix</taxon>
    </lineage>
</organism>
<dbReference type="SUPFAM" id="SSF52540">
    <property type="entry name" value="P-loop containing nucleoside triphosphate hydrolases"/>
    <property type="match status" value="1"/>
</dbReference>
<dbReference type="Gene3D" id="3.40.50.300">
    <property type="entry name" value="P-loop containing nucleotide triphosphate hydrolases"/>
    <property type="match status" value="1"/>
</dbReference>
<dbReference type="RefSeq" id="WP_346819577.1">
    <property type="nucleotide sequence ID" value="NZ_JBDKWZ010000001.1"/>
</dbReference>
<sequence length="147" mass="16788">MSSVAQLELRSESLADLQQVAQEIITFGKAYPVWLFEGAMGAGKTTLIKAICQMKGVEDTVSSPTFSLVNEYLTRDQELLYHFDFYRIDEEEEALDIGIDEYFYSGNYCFVEWPSKIEGLWPAKHLQIEVIPDSNSNRLIKVSQYGE</sequence>
<keyword evidence="8" id="KW-0067">ATP-binding</keyword>
<evidence type="ECO:0000256" key="7">
    <source>
        <dbReference type="ARBA" id="ARBA00022741"/>
    </source>
</evidence>
<dbReference type="Proteomes" id="UP001403385">
    <property type="component" value="Unassembled WGS sequence"/>
</dbReference>
<dbReference type="Pfam" id="PF02367">
    <property type="entry name" value="TsaE"/>
    <property type="match status" value="1"/>
</dbReference>
<evidence type="ECO:0000256" key="2">
    <source>
        <dbReference type="ARBA" id="ARBA00007599"/>
    </source>
</evidence>
<evidence type="ECO:0000256" key="4">
    <source>
        <dbReference type="ARBA" id="ARBA00022490"/>
    </source>
</evidence>
<comment type="similarity">
    <text evidence="2">Belongs to the TsaE family.</text>
</comment>
<protein>
    <recommendedName>
        <fullName evidence="3">tRNA threonylcarbamoyladenosine biosynthesis protein TsaE</fullName>
    </recommendedName>
    <alternativeName>
        <fullName evidence="10">t(6)A37 threonylcarbamoyladenosine biosynthesis protein TsaE</fullName>
    </alternativeName>
</protein>
<evidence type="ECO:0000313" key="12">
    <source>
        <dbReference type="Proteomes" id="UP001403385"/>
    </source>
</evidence>
<name>A0AAW9S304_9BACT</name>
<dbReference type="InterPro" id="IPR003442">
    <property type="entry name" value="T6A_TsaE"/>
</dbReference>
<keyword evidence="7" id="KW-0547">Nucleotide-binding</keyword>
<evidence type="ECO:0000256" key="5">
    <source>
        <dbReference type="ARBA" id="ARBA00022694"/>
    </source>
</evidence>
<keyword evidence="4" id="KW-0963">Cytoplasm</keyword>
<keyword evidence="9" id="KW-0460">Magnesium</keyword>
<accession>A0AAW9S304</accession>
<keyword evidence="6" id="KW-0479">Metal-binding</keyword>
<dbReference type="EMBL" id="JBDKWZ010000001">
    <property type="protein sequence ID" value="MEN7546795.1"/>
    <property type="molecule type" value="Genomic_DNA"/>
</dbReference>
<dbReference type="GO" id="GO:0002949">
    <property type="term" value="P:tRNA threonylcarbamoyladenosine modification"/>
    <property type="evidence" value="ECO:0007669"/>
    <property type="project" value="InterPro"/>
</dbReference>
<evidence type="ECO:0000313" key="11">
    <source>
        <dbReference type="EMBL" id="MEN7546795.1"/>
    </source>
</evidence>
<evidence type="ECO:0000256" key="8">
    <source>
        <dbReference type="ARBA" id="ARBA00022840"/>
    </source>
</evidence>
<reference evidence="11 12" key="1">
    <citation type="submission" date="2024-04" db="EMBL/GenBank/DDBJ databases">
        <title>Novel genus in family Flammeovirgaceae.</title>
        <authorList>
            <person name="Nguyen T.H."/>
            <person name="Vuong T.Q."/>
            <person name="Le H."/>
            <person name="Kim S.-G."/>
        </authorList>
    </citation>
    <scope>NUCLEOTIDE SEQUENCE [LARGE SCALE GENOMIC DNA]</scope>
    <source>
        <strain evidence="11 12">JCM 23209</strain>
    </source>
</reference>
<dbReference type="NCBIfam" id="TIGR00150">
    <property type="entry name" value="T6A_YjeE"/>
    <property type="match status" value="1"/>
</dbReference>
<keyword evidence="5" id="KW-0819">tRNA processing</keyword>
<comment type="caution">
    <text evidence="11">The sequence shown here is derived from an EMBL/GenBank/DDBJ whole genome shotgun (WGS) entry which is preliminary data.</text>
</comment>
<gene>
    <name evidence="11" type="primary">tsaE</name>
    <name evidence="11" type="ORF">AAG747_02670</name>
</gene>
<evidence type="ECO:0000256" key="10">
    <source>
        <dbReference type="ARBA" id="ARBA00032441"/>
    </source>
</evidence>
<evidence type="ECO:0000256" key="6">
    <source>
        <dbReference type="ARBA" id="ARBA00022723"/>
    </source>
</evidence>
<dbReference type="GO" id="GO:0046872">
    <property type="term" value="F:metal ion binding"/>
    <property type="evidence" value="ECO:0007669"/>
    <property type="project" value="UniProtKB-KW"/>
</dbReference>
<dbReference type="AlphaFoldDB" id="A0AAW9S304"/>
<dbReference type="InterPro" id="IPR027417">
    <property type="entry name" value="P-loop_NTPase"/>
</dbReference>
<proteinExistence type="inferred from homology"/>
<evidence type="ECO:0000256" key="1">
    <source>
        <dbReference type="ARBA" id="ARBA00004496"/>
    </source>
</evidence>
<dbReference type="PANTHER" id="PTHR33540">
    <property type="entry name" value="TRNA THREONYLCARBAMOYLADENOSINE BIOSYNTHESIS PROTEIN TSAE"/>
    <property type="match status" value="1"/>
</dbReference>
<keyword evidence="12" id="KW-1185">Reference proteome</keyword>